<dbReference type="RefSeq" id="WP_153836184.1">
    <property type="nucleotide sequence ID" value="NZ_JBHUMW010000068.1"/>
</dbReference>
<dbReference type="EMBL" id="WJEE01000036">
    <property type="protein sequence ID" value="MRI67620.1"/>
    <property type="molecule type" value="Genomic_DNA"/>
</dbReference>
<dbReference type="AlphaFoldDB" id="A0A6N7R298"/>
<keyword evidence="3" id="KW-1185">Reference proteome</keyword>
<name>A0A6N7R298_9BACI</name>
<evidence type="ECO:0000256" key="1">
    <source>
        <dbReference type="SAM" id="Phobius"/>
    </source>
</evidence>
<keyword evidence="1" id="KW-0472">Membrane</keyword>
<keyword evidence="1" id="KW-1133">Transmembrane helix</keyword>
<dbReference type="Proteomes" id="UP000435187">
    <property type="component" value="Unassembled WGS sequence"/>
</dbReference>
<gene>
    <name evidence="2" type="ORF">GH885_14955</name>
</gene>
<keyword evidence="1" id="KW-0812">Transmembrane</keyword>
<protein>
    <submittedName>
        <fullName evidence="2">DUF4030 domain-containing protein</fullName>
    </submittedName>
</protein>
<evidence type="ECO:0000313" key="2">
    <source>
        <dbReference type="EMBL" id="MRI67620.1"/>
    </source>
</evidence>
<comment type="caution">
    <text evidence="2">The sequence shown here is derived from an EMBL/GenBank/DDBJ whole genome shotgun (WGS) entry which is preliminary data.</text>
</comment>
<accession>A0A6N7R298</accession>
<feature type="transmembrane region" description="Helical" evidence="1">
    <location>
        <begin position="40"/>
        <end position="61"/>
    </location>
</feature>
<reference evidence="2 3" key="1">
    <citation type="submission" date="2019-10" db="EMBL/GenBank/DDBJ databases">
        <title>Gracilibacillus salitolerans sp. nov., a moderate halophile isolated from a saline soil in northwest China.</title>
        <authorList>
            <person name="Gan L."/>
        </authorList>
    </citation>
    <scope>NUCLEOTIDE SEQUENCE [LARGE SCALE GENOMIC DNA]</scope>
    <source>
        <strain evidence="2 3">TP2-8</strain>
    </source>
</reference>
<sequence length="352" mass="41482">MKNNWRYPEEVRKLRFTHNHQQKVLNRINAPMKKENHHNLFYGLITAAVILFLLGSSTFFVPSMQNVFAKIPYISNFIKVKELREEETEYLIEQIGKSLEPILKKHSMRIEAWEFDTDKKQVKVGIAGIEKDDKNQLILLEKQLEGVDINKYEITIVALDEVQEIPTEPSNEEIEQFERHSNELTKDLTKLLKEEDYELMYPIEVRINHQEGVHVTVIVPDSEKRLEKLKEIINEKAKKYGDEYTLDIRQVQKKAREQEKRWEKTNAISNIGQALVEADQYPVTGYAYSFHPYPLQIIVKTSLEDNDPKAIQVAEEIRSEIDLYIEESEETETIQNDHYNVIVRDKNQREIQ</sequence>
<evidence type="ECO:0000313" key="3">
    <source>
        <dbReference type="Proteomes" id="UP000435187"/>
    </source>
</evidence>
<organism evidence="2 3">
    <name type="scientific">Gracilibacillus thailandensis</name>
    <dbReference type="NCBI Taxonomy" id="563735"/>
    <lineage>
        <taxon>Bacteria</taxon>
        <taxon>Bacillati</taxon>
        <taxon>Bacillota</taxon>
        <taxon>Bacilli</taxon>
        <taxon>Bacillales</taxon>
        <taxon>Bacillaceae</taxon>
        <taxon>Gracilibacillus</taxon>
    </lineage>
</organism>
<proteinExistence type="predicted"/>